<protein>
    <recommendedName>
        <fullName evidence="5">protein-serine/threonine phosphatase</fullName>
        <ecNumber evidence="5">3.1.3.16</ecNumber>
    </recommendedName>
</protein>
<evidence type="ECO:0000256" key="3">
    <source>
        <dbReference type="ARBA" id="ARBA00004170"/>
    </source>
</evidence>
<name>A0A078AGJ7_STYLE</name>
<reference evidence="13 14" key="1">
    <citation type="submission" date="2014-06" db="EMBL/GenBank/DDBJ databases">
        <authorList>
            <person name="Swart Estienne"/>
        </authorList>
    </citation>
    <scope>NUCLEOTIDE SEQUENCE [LARGE SCALE GENOMIC DNA]</scope>
    <source>
        <strain evidence="13 14">130c</strain>
    </source>
</reference>
<evidence type="ECO:0000256" key="9">
    <source>
        <dbReference type="ARBA" id="ARBA00023136"/>
    </source>
</evidence>
<dbReference type="InterPro" id="IPR015655">
    <property type="entry name" value="PP2C"/>
</dbReference>
<dbReference type="AlphaFoldDB" id="A0A078AGJ7"/>
<comment type="cofactor">
    <cofactor evidence="2">
        <name>Mg(2+)</name>
        <dbReference type="ChEBI" id="CHEBI:18420"/>
    </cofactor>
</comment>
<dbReference type="SUPFAM" id="SSF81606">
    <property type="entry name" value="PP2C-like"/>
    <property type="match status" value="1"/>
</dbReference>
<keyword evidence="10" id="KW-0464">Manganese</keyword>
<proteinExistence type="inferred from homology"/>
<accession>A0A078AGJ7</accession>
<gene>
    <name evidence="13" type="primary">Contig15994.g17043</name>
    <name evidence="13" type="ORF">STYLEM_8970</name>
</gene>
<evidence type="ECO:0000256" key="5">
    <source>
        <dbReference type="ARBA" id="ARBA00013081"/>
    </source>
</evidence>
<dbReference type="GO" id="GO:0016020">
    <property type="term" value="C:membrane"/>
    <property type="evidence" value="ECO:0007669"/>
    <property type="project" value="UniProtKB-SubCell"/>
</dbReference>
<evidence type="ECO:0000313" key="14">
    <source>
        <dbReference type="Proteomes" id="UP000039865"/>
    </source>
</evidence>
<dbReference type="InterPro" id="IPR000222">
    <property type="entry name" value="PP2C_BS"/>
</dbReference>
<comment type="similarity">
    <text evidence="4 11">Belongs to the PP2C family.</text>
</comment>
<dbReference type="InParanoid" id="A0A078AGJ7"/>
<dbReference type="Proteomes" id="UP000039865">
    <property type="component" value="Unassembled WGS sequence"/>
</dbReference>
<dbReference type="Gene3D" id="3.60.40.10">
    <property type="entry name" value="PPM-type phosphatase domain"/>
    <property type="match status" value="1"/>
</dbReference>
<comment type="cofactor">
    <cofactor evidence="1">
        <name>Mn(2+)</name>
        <dbReference type="ChEBI" id="CHEBI:29035"/>
    </cofactor>
</comment>
<keyword evidence="7 11" id="KW-0378">Hydrolase</keyword>
<dbReference type="PANTHER" id="PTHR13832:SF565">
    <property type="entry name" value="AT28366P-RELATED"/>
    <property type="match status" value="1"/>
</dbReference>
<dbReference type="PANTHER" id="PTHR13832">
    <property type="entry name" value="PROTEIN PHOSPHATASE 2C"/>
    <property type="match status" value="1"/>
</dbReference>
<evidence type="ECO:0000256" key="8">
    <source>
        <dbReference type="ARBA" id="ARBA00022912"/>
    </source>
</evidence>
<evidence type="ECO:0000256" key="2">
    <source>
        <dbReference type="ARBA" id="ARBA00001946"/>
    </source>
</evidence>
<feature type="domain" description="PPM-type phosphatase" evidence="12">
    <location>
        <begin position="26"/>
        <end position="328"/>
    </location>
</feature>
<dbReference type="InterPro" id="IPR036457">
    <property type="entry name" value="PPM-type-like_dom_sf"/>
</dbReference>
<dbReference type="Pfam" id="PF00481">
    <property type="entry name" value="PP2C"/>
    <property type="match status" value="1"/>
</dbReference>
<evidence type="ECO:0000256" key="4">
    <source>
        <dbReference type="ARBA" id="ARBA00006702"/>
    </source>
</evidence>
<dbReference type="CDD" id="cd00143">
    <property type="entry name" value="PP2Cc"/>
    <property type="match status" value="1"/>
</dbReference>
<keyword evidence="6" id="KW-0479">Metal-binding</keyword>
<dbReference type="OMA" id="GPGIRNQ"/>
<keyword evidence="14" id="KW-1185">Reference proteome</keyword>
<dbReference type="SMART" id="SM00332">
    <property type="entry name" value="PP2Cc"/>
    <property type="match status" value="1"/>
</dbReference>
<dbReference type="OrthoDB" id="10264738at2759"/>
<dbReference type="SMART" id="SM00331">
    <property type="entry name" value="PP2C_SIG"/>
    <property type="match status" value="1"/>
</dbReference>
<evidence type="ECO:0000256" key="11">
    <source>
        <dbReference type="RuleBase" id="RU003465"/>
    </source>
</evidence>
<evidence type="ECO:0000313" key="13">
    <source>
        <dbReference type="EMBL" id="CDW79978.1"/>
    </source>
</evidence>
<dbReference type="InterPro" id="IPR001932">
    <property type="entry name" value="PPM-type_phosphatase-like_dom"/>
</dbReference>
<dbReference type="GO" id="GO:0046872">
    <property type="term" value="F:metal ion binding"/>
    <property type="evidence" value="ECO:0007669"/>
    <property type="project" value="UniProtKB-KW"/>
</dbReference>
<dbReference type="EC" id="3.1.3.16" evidence="5"/>
<dbReference type="PROSITE" id="PS01032">
    <property type="entry name" value="PPM_1"/>
    <property type="match status" value="1"/>
</dbReference>
<keyword evidence="9" id="KW-0472">Membrane</keyword>
<comment type="subcellular location">
    <subcellularLocation>
        <location evidence="3">Membrane</location>
        <topology evidence="3">Peripheral membrane protein</topology>
    </subcellularLocation>
</comment>
<sequence length="332" mass="37309">MGASLVYLEKPNKEISFESGENEHLRYVAGEMQGWRINMEDAHITNLSFVKGSKNLALFGVFDGHGGREVAIYTKAHLEQTIKDNEKFKLEDYKESLRQSFLEIDKQLEKEPGREEIATMKRQNPPNKAPLFKLLGDISNTASEGGNDNLMLDSIGCTANCILIEDMKKLYVANAGDSRCVMARGGKAIPLSYDHKPDNDEEKRRIEKAGSQIVEGRVDGNLNLSRSLGDLKYKQNKELTPEEHPVTANPDVLEFDLNGDEDFIIMGCDGIWETKSNQEMVDFIYEKIKEGKESQQIVDDLLNDICSPDYTQTGGVGCDNMTSILIQFQKNK</sequence>
<dbReference type="EMBL" id="CCKQ01008517">
    <property type="protein sequence ID" value="CDW79978.1"/>
    <property type="molecule type" value="Genomic_DNA"/>
</dbReference>
<evidence type="ECO:0000259" key="12">
    <source>
        <dbReference type="PROSITE" id="PS51746"/>
    </source>
</evidence>
<dbReference type="PROSITE" id="PS51746">
    <property type="entry name" value="PPM_2"/>
    <property type="match status" value="1"/>
</dbReference>
<dbReference type="GO" id="GO:0004722">
    <property type="term" value="F:protein serine/threonine phosphatase activity"/>
    <property type="evidence" value="ECO:0007669"/>
    <property type="project" value="UniProtKB-EC"/>
</dbReference>
<evidence type="ECO:0000256" key="1">
    <source>
        <dbReference type="ARBA" id="ARBA00001936"/>
    </source>
</evidence>
<evidence type="ECO:0000256" key="10">
    <source>
        <dbReference type="ARBA" id="ARBA00023211"/>
    </source>
</evidence>
<keyword evidence="8 11" id="KW-0904">Protein phosphatase</keyword>
<organism evidence="13 14">
    <name type="scientific">Stylonychia lemnae</name>
    <name type="common">Ciliate</name>
    <dbReference type="NCBI Taxonomy" id="5949"/>
    <lineage>
        <taxon>Eukaryota</taxon>
        <taxon>Sar</taxon>
        <taxon>Alveolata</taxon>
        <taxon>Ciliophora</taxon>
        <taxon>Intramacronucleata</taxon>
        <taxon>Spirotrichea</taxon>
        <taxon>Stichotrichia</taxon>
        <taxon>Sporadotrichida</taxon>
        <taxon>Oxytrichidae</taxon>
        <taxon>Stylonychinae</taxon>
        <taxon>Stylonychia</taxon>
    </lineage>
</organism>
<evidence type="ECO:0000256" key="6">
    <source>
        <dbReference type="ARBA" id="ARBA00022723"/>
    </source>
</evidence>
<evidence type="ECO:0000256" key="7">
    <source>
        <dbReference type="ARBA" id="ARBA00022801"/>
    </source>
</evidence>